<keyword evidence="4 6" id="KW-0472">Membrane</keyword>
<dbReference type="RefSeq" id="WP_134057639.1">
    <property type="nucleotide sequence ID" value="NZ_AP022586.1"/>
</dbReference>
<dbReference type="Proteomes" id="UP000466607">
    <property type="component" value="Chromosome"/>
</dbReference>
<evidence type="ECO:0000256" key="6">
    <source>
        <dbReference type="SAM" id="Phobius"/>
    </source>
</evidence>
<evidence type="ECO:0000259" key="7">
    <source>
        <dbReference type="SMART" id="SM00752"/>
    </source>
</evidence>
<dbReference type="Pfam" id="PF05090">
    <property type="entry name" value="HTTM"/>
    <property type="match status" value="1"/>
</dbReference>
<dbReference type="InterPro" id="IPR011020">
    <property type="entry name" value="HTTM-like"/>
</dbReference>
<feature type="region of interest" description="Disordered" evidence="5">
    <location>
        <begin position="306"/>
        <end position="340"/>
    </location>
</feature>
<dbReference type="EMBL" id="AP022586">
    <property type="protein sequence ID" value="BBY18005.1"/>
    <property type="molecule type" value="Genomic_DNA"/>
</dbReference>
<feature type="domain" description="HTTM-like" evidence="7">
    <location>
        <begin position="24"/>
        <end position="291"/>
    </location>
</feature>
<feature type="transmembrane region" description="Helical" evidence="6">
    <location>
        <begin position="29"/>
        <end position="48"/>
    </location>
</feature>
<sequence length="340" mass="37666">MIAVRAGVGDTARRSVRAWQRFWFRTEPAYTVGLVRIAFGLLMTAWTLSLYPSLDDLFGPAGVVPRSPTPDFTWSLFRLLPDDRAVLIGWIVLLAASLALTVGWHSRLAAILVFVLLVSFERRNPFVMNAGDVLLRIEALFIALAPSGAALSLDQRRRAGSFWNAEVRPLWAIRLMQIQVSVIYVSTVVAKLHGETWQDGTAVAYSLRQRDLLFFTTPTWITDTLVISNVLSWGTLVIELAIGLMVWNRRWRPWVLAGGVVLHLCIFVSMAIGLFSLAVFVLYVAFIPSERSKAIADGVAARLHRHRRPAEPVKAAAPQAPTGAGRHAKPEPQPEGATRV</sequence>
<evidence type="ECO:0000256" key="4">
    <source>
        <dbReference type="ARBA" id="ARBA00023136"/>
    </source>
</evidence>
<keyword evidence="3 6" id="KW-1133">Transmembrane helix</keyword>
<comment type="subcellular location">
    <subcellularLocation>
        <location evidence="1">Endomembrane system</location>
        <topology evidence="1">Multi-pass membrane protein</topology>
    </subcellularLocation>
</comment>
<reference evidence="8 9" key="1">
    <citation type="journal article" date="2019" name="Emerg. Microbes Infect.">
        <title>Comprehensive subspecies identification of 175 nontuberculous mycobacteria species based on 7547 genomic profiles.</title>
        <authorList>
            <person name="Matsumoto Y."/>
            <person name="Kinjo T."/>
            <person name="Motooka D."/>
            <person name="Nabeya D."/>
            <person name="Jung N."/>
            <person name="Uechi K."/>
            <person name="Horii T."/>
            <person name="Iida T."/>
            <person name="Fujita J."/>
            <person name="Nakamura S."/>
        </authorList>
    </citation>
    <scope>NUCLEOTIDE SEQUENCE [LARGE SCALE GENOMIC DNA]</scope>
    <source>
        <strain evidence="8 9">JCM 17423</strain>
    </source>
</reference>
<keyword evidence="9" id="KW-1185">Reference proteome</keyword>
<keyword evidence="2 6" id="KW-0812">Transmembrane</keyword>
<protein>
    <recommendedName>
        <fullName evidence="7">HTTM-like domain-containing protein</fullName>
    </recommendedName>
</protein>
<evidence type="ECO:0000256" key="3">
    <source>
        <dbReference type="ARBA" id="ARBA00022989"/>
    </source>
</evidence>
<dbReference type="SMART" id="SM00752">
    <property type="entry name" value="HTTM"/>
    <property type="match status" value="1"/>
</dbReference>
<evidence type="ECO:0000256" key="2">
    <source>
        <dbReference type="ARBA" id="ARBA00022692"/>
    </source>
</evidence>
<organism evidence="8 9">
    <name type="scientific">Mycolicibacterium litorale</name>
    <dbReference type="NCBI Taxonomy" id="758802"/>
    <lineage>
        <taxon>Bacteria</taxon>
        <taxon>Bacillati</taxon>
        <taxon>Actinomycetota</taxon>
        <taxon>Actinomycetes</taxon>
        <taxon>Mycobacteriales</taxon>
        <taxon>Mycobacteriaceae</taxon>
        <taxon>Mycolicibacterium</taxon>
    </lineage>
</organism>
<feature type="transmembrane region" description="Helical" evidence="6">
    <location>
        <begin position="225"/>
        <end position="247"/>
    </location>
</feature>
<name>A0AAD1IME6_9MYCO</name>
<accession>A0AAD1IME6</accession>
<evidence type="ECO:0000256" key="5">
    <source>
        <dbReference type="SAM" id="MobiDB-lite"/>
    </source>
</evidence>
<dbReference type="PANTHER" id="PTHR39535:SF2">
    <property type="entry name" value="HTTM DOMAIN-CONTAINING PROTEIN"/>
    <property type="match status" value="1"/>
</dbReference>
<gene>
    <name evidence="8" type="ORF">MLIT_35970</name>
</gene>
<evidence type="ECO:0000313" key="9">
    <source>
        <dbReference type="Proteomes" id="UP000466607"/>
    </source>
</evidence>
<evidence type="ECO:0000256" key="1">
    <source>
        <dbReference type="ARBA" id="ARBA00004127"/>
    </source>
</evidence>
<dbReference type="GO" id="GO:0012505">
    <property type="term" value="C:endomembrane system"/>
    <property type="evidence" value="ECO:0007669"/>
    <property type="project" value="UniProtKB-SubCell"/>
</dbReference>
<evidence type="ECO:0000313" key="8">
    <source>
        <dbReference type="EMBL" id="BBY18005.1"/>
    </source>
</evidence>
<proteinExistence type="predicted"/>
<dbReference type="PANTHER" id="PTHR39535">
    <property type="entry name" value="SPORULATION-DELAYING PROTEIN SDPB"/>
    <property type="match status" value="1"/>
</dbReference>
<dbReference type="InterPro" id="IPR052964">
    <property type="entry name" value="Sporulation_signal_mat"/>
</dbReference>
<feature type="transmembrane region" description="Helical" evidence="6">
    <location>
        <begin position="88"/>
        <end position="121"/>
    </location>
</feature>
<dbReference type="InterPro" id="IPR053934">
    <property type="entry name" value="HTTM_dom"/>
</dbReference>
<dbReference type="AlphaFoldDB" id="A0AAD1IME6"/>
<feature type="transmembrane region" description="Helical" evidence="6">
    <location>
        <begin position="254"/>
        <end position="286"/>
    </location>
</feature>